<gene>
    <name evidence="1" type="ORF">N7U66_12705</name>
</gene>
<evidence type="ECO:0000313" key="1">
    <source>
        <dbReference type="EMBL" id="WAC01035.1"/>
    </source>
</evidence>
<dbReference type="KEGG" id="lnu:N7U66_12705"/>
<evidence type="ECO:0000313" key="2">
    <source>
        <dbReference type="Proteomes" id="UP001164705"/>
    </source>
</evidence>
<dbReference type="AlphaFoldDB" id="A0A9E8MVG0"/>
<evidence type="ECO:0008006" key="3">
    <source>
        <dbReference type="Google" id="ProtNLM"/>
    </source>
</evidence>
<sequence>MKTQRTKLVFEKQTLVELQNDDLVAVRGGTSIYPSSIITIAELTKQITQGGGEDSGVTREL</sequence>
<reference evidence="1" key="1">
    <citation type="submission" date="2022-11" db="EMBL/GenBank/DDBJ databases">
        <title>Lacinutrix neustonica HL-RS19T sp. nov., isolated from the surface microlayer sample of brackish Lake Shihwa.</title>
        <authorList>
            <person name="Choi J.Y."/>
            <person name="Hwang C.Y."/>
        </authorList>
    </citation>
    <scope>NUCLEOTIDE SEQUENCE</scope>
    <source>
        <strain evidence="1">HL-RS19</strain>
    </source>
</reference>
<organism evidence="1 2">
    <name type="scientific">Lacinutrix neustonica</name>
    <dbReference type="NCBI Taxonomy" id="2980107"/>
    <lineage>
        <taxon>Bacteria</taxon>
        <taxon>Pseudomonadati</taxon>
        <taxon>Bacteroidota</taxon>
        <taxon>Flavobacteriia</taxon>
        <taxon>Flavobacteriales</taxon>
        <taxon>Flavobacteriaceae</taxon>
        <taxon>Lacinutrix</taxon>
    </lineage>
</organism>
<name>A0A9E8MVG0_9FLAO</name>
<keyword evidence="2" id="KW-1185">Reference proteome</keyword>
<dbReference type="EMBL" id="CP113088">
    <property type="protein sequence ID" value="WAC01035.1"/>
    <property type="molecule type" value="Genomic_DNA"/>
</dbReference>
<proteinExistence type="predicted"/>
<dbReference type="RefSeq" id="WP_267675583.1">
    <property type="nucleotide sequence ID" value="NZ_CP113088.1"/>
</dbReference>
<protein>
    <recommendedName>
        <fullName evidence="3">Bacteriocin</fullName>
    </recommendedName>
</protein>
<accession>A0A9E8MVG0</accession>
<dbReference type="Proteomes" id="UP001164705">
    <property type="component" value="Chromosome"/>
</dbReference>